<dbReference type="InterPro" id="IPR013105">
    <property type="entry name" value="TPR_2"/>
</dbReference>
<accession>A0A644T0B7</accession>
<dbReference type="SMART" id="SM00028">
    <property type="entry name" value="TPR"/>
    <property type="match status" value="5"/>
</dbReference>
<evidence type="ECO:0000256" key="1">
    <source>
        <dbReference type="ARBA" id="ARBA00022737"/>
    </source>
</evidence>
<evidence type="ECO:0000259" key="4">
    <source>
        <dbReference type="Pfam" id="PF00535"/>
    </source>
</evidence>
<dbReference type="PANTHER" id="PTHR43630:SF2">
    <property type="entry name" value="GLYCOSYLTRANSFERASE"/>
    <property type="match status" value="1"/>
</dbReference>
<feature type="domain" description="Glycosyltransferase 2-like" evidence="4">
    <location>
        <begin position="4"/>
        <end position="141"/>
    </location>
</feature>
<dbReference type="AlphaFoldDB" id="A0A644T0B7"/>
<sequence>MKLSACMIAKNEEKNIARCIESYKGVVDEIIVVDTGSTDKTVEIAENLGAKVYHYQWNDHFADAKNYALDRAKGNWIIFLDADEYFVEGTAQNIIPLIRRLPAQYKAIACRMQNIDYANGRLLDEITHVRIFRRDKNIRYKNSIHECLFYKVKDKTIEAYLVDEKELLIHHKGYSLSDQGRKSRRNLALLLKQLNDAPEDPTIYQYISDCYFGLEDWEQCVKYAKMSIDSGAEFVGYNVKPYQNIIDSMLRLKCNTNDIFKEVHAGINKFPYHPSFHFYLANMLYDLKKYDEAYKEYEKTLQLQKEYSDIEFNSITPNLFYVYYGMGLVASHRNDQEGALNHFVDSLKLEKMREPDCLRRLLWIIKIFPDEDIILLLNSLYNKDNKQDLDFIVTTLTGVSLPKVLAYYSALRIKKYGSDDLTVVYMLLANKQYDKTFNIAQKCLLEDPNNRTFEAIAVVSALMCECEEYLDWVEEFTSESTRGFVKSMVEHETFTFDQVYKVEFLNLVLYLYLFGNQGLLDRGIQLARYFYDNSIYVELGNLFFKQECYAEALKLYQHYIDLEGASREELFGQIYAAKGICLYKLQQYENSVASLIEAYYLGYKNNEVYEFLRWSADKLPEISSLKKSRLEKILESKDLKDNIKVLH</sequence>
<keyword evidence="1" id="KW-0677">Repeat</keyword>
<dbReference type="PROSITE" id="PS50005">
    <property type="entry name" value="TPR"/>
    <property type="match status" value="2"/>
</dbReference>
<dbReference type="EMBL" id="VSSQ01000009">
    <property type="protein sequence ID" value="MPL59351.1"/>
    <property type="molecule type" value="Genomic_DNA"/>
</dbReference>
<keyword evidence="3" id="KW-0175">Coiled coil</keyword>
<dbReference type="Pfam" id="PF07719">
    <property type="entry name" value="TPR_2"/>
    <property type="match status" value="1"/>
</dbReference>
<dbReference type="SUPFAM" id="SSF48452">
    <property type="entry name" value="TPR-like"/>
    <property type="match status" value="2"/>
</dbReference>
<dbReference type="Pfam" id="PF00535">
    <property type="entry name" value="Glycos_transf_2"/>
    <property type="match status" value="1"/>
</dbReference>
<dbReference type="PANTHER" id="PTHR43630">
    <property type="entry name" value="POLY-BETA-1,6-N-ACETYL-D-GLUCOSAMINE SYNTHASE"/>
    <property type="match status" value="1"/>
</dbReference>
<evidence type="ECO:0000256" key="3">
    <source>
        <dbReference type="SAM" id="Coils"/>
    </source>
</evidence>
<dbReference type="Gene3D" id="3.90.550.10">
    <property type="entry name" value="Spore Coat Polysaccharide Biosynthesis Protein SpsA, Chain A"/>
    <property type="match status" value="1"/>
</dbReference>
<dbReference type="InterPro" id="IPR019734">
    <property type="entry name" value="TPR_rpt"/>
</dbReference>
<evidence type="ECO:0000256" key="2">
    <source>
        <dbReference type="ARBA" id="ARBA00022803"/>
    </source>
</evidence>
<reference evidence="5" key="1">
    <citation type="submission" date="2019-08" db="EMBL/GenBank/DDBJ databases">
        <authorList>
            <person name="Kucharzyk K."/>
            <person name="Murdoch R.W."/>
            <person name="Higgins S."/>
            <person name="Loffler F."/>
        </authorList>
    </citation>
    <scope>NUCLEOTIDE SEQUENCE</scope>
</reference>
<proteinExistence type="predicted"/>
<dbReference type="Gene3D" id="1.25.40.10">
    <property type="entry name" value="Tetratricopeptide repeat domain"/>
    <property type="match status" value="2"/>
</dbReference>
<comment type="caution">
    <text evidence="5">The sequence shown here is derived from an EMBL/GenBank/DDBJ whole genome shotgun (WGS) entry which is preliminary data.</text>
</comment>
<protein>
    <recommendedName>
        <fullName evidence="4">Glycosyltransferase 2-like domain-containing protein</fullName>
    </recommendedName>
</protein>
<keyword evidence="2" id="KW-0802">TPR repeat</keyword>
<dbReference type="InterPro" id="IPR029044">
    <property type="entry name" value="Nucleotide-diphossugar_trans"/>
</dbReference>
<gene>
    <name evidence="5" type="ORF">SDC9_04903</name>
</gene>
<organism evidence="5">
    <name type="scientific">bioreactor metagenome</name>
    <dbReference type="NCBI Taxonomy" id="1076179"/>
    <lineage>
        <taxon>unclassified sequences</taxon>
        <taxon>metagenomes</taxon>
        <taxon>ecological metagenomes</taxon>
    </lineage>
</organism>
<dbReference type="CDD" id="cd02511">
    <property type="entry name" value="Beta4Glucosyltransferase"/>
    <property type="match status" value="1"/>
</dbReference>
<evidence type="ECO:0000313" key="5">
    <source>
        <dbReference type="EMBL" id="MPL59351.1"/>
    </source>
</evidence>
<dbReference type="InterPro" id="IPR011990">
    <property type="entry name" value="TPR-like_helical_dom_sf"/>
</dbReference>
<name>A0A644T0B7_9ZZZZ</name>
<dbReference type="SUPFAM" id="SSF53448">
    <property type="entry name" value="Nucleotide-diphospho-sugar transferases"/>
    <property type="match status" value="1"/>
</dbReference>
<feature type="coiled-coil region" evidence="3">
    <location>
        <begin position="280"/>
        <end position="307"/>
    </location>
</feature>
<dbReference type="InterPro" id="IPR001173">
    <property type="entry name" value="Glyco_trans_2-like"/>
</dbReference>